<evidence type="ECO:0000313" key="2">
    <source>
        <dbReference type="Proteomes" id="UP000184097"/>
    </source>
</evidence>
<dbReference type="RefSeq" id="WP_072705414.1">
    <property type="nucleotide sequence ID" value="NZ_FRDH01000014.1"/>
</dbReference>
<protein>
    <submittedName>
        <fullName evidence="1">Uncharacterized protein</fullName>
    </submittedName>
</protein>
<dbReference type="Proteomes" id="UP000184097">
    <property type="component" value="Unassembled WGS sequence"/>
</dbReference>
<proteinExistence type="predicted"/>
<gene>
    <name evidence="1" type="ORF">SAMN02745247_02838</name>
</gene>
<sequence length="64" mass="7495">MKKNNEYCACSGRRTITTGFEDDFGYWDVCTNCGKKLEDGYHYYNHYDGEDHEVFWGPNGDIID</sequence>
<evidence type="ECO:0000313" key="1">
    <source>
        <dbReference type="EMBL" id="SHN64694.1"/>
    </source>
</evidence>
<reference evidence="1 2" key="1">
    <citation type="submission" date="2016-12" db="EMBL/GenBank/DDBJ databases">
        <authorList>
            <person name="Song W.-J."/>
            <person name="Kurnit D.M."/>
        </authorList>
    </citation>
    <scope>NUCLEOTIDE SEQUENCE [LARGE SCALE GENOMIC DNA]</scope>
    <source>
        <strain evidence="1 2">DSM 14810</strain>
    </source>
</reference>
<dbReference type="AlphaFoldDB" id="A0A1M7T206"/>
<accession>A0A1M7T206</accession>
<organism evidence="1 2">
    <name type="scientific">Butyrivibrio hungatei DSM 14810</name>
    <dbReference type="NCBI Taxonomy" id="1121132"/>
    <lineage>
        <taxon>Bacteria</taxon>
        <taxon>Bacillati</taxon>
        <taxon>Bacillota</taxon>
        <taxon>Clostridia</taxon>
        <taxon>Lachnospirales</taxon>
        <taxon>Lachnospiraceae</taxon>
        <taxon>Butyrivibrio</taxon>
    </lineage>
</organism>
<dbReference type="EMBL" id="FRDH01000014">
    <property type="protein sequence ID" value="SHN64694.1"/>
    <property type="molecule type" value="Genomic_DNA"/>
</dbReference>
<name>A0A1M7T206_9FIRM</name>